<evidence type="ECO:0000256" key="4">
    <source>
        <dbReference type="ARBA" id="ARBA00023242"/>
    </source>
</evidence>
<comment type="caution">
    <text evidence="6">The sequence shown here is derived from an EMBL/GenBank/DDBJ whole genome shotgun (WGS) entry which is preliminary data.</text>
</comment>
<dbReference type="GO" id="GO:0005634">
    <property type="term" value="C:nucleus"/>
    <property type="evidence" value="ECO:0007669"/>
    <property type="project" value="UniProtKB-SubCell"/>
</dbReference>
<gene>
    <name evidence="6" type="ORF">AAG570_010400</name>
</gene>
<sequence length="222" mass="24862">MFMFRSRRNALVKRLFKARLPADEADGKTEDLRSGLLKKLKEDQLETLAEAVESRGGRQECVLVEEAVGEWPPPGLVACRAWRWPDVHQEAHLRRLPHCTAGAGATCCNPYHWSRLCLPGETPRGAVLSAPPLPLTLTPDLLLTLAPPPLLPSCPPLCLSPLPPRLSRQFHSCRSLFLRGSGILFCRSYYPKRGTRRDLSVRLNRAVRNPNARYSIPVSCRV</sequence>
<keyword evidence="2" id="KW-0805">Transcription regulation</keyword>
<dbReference type="InterPro" id="IPR013019">
    <property type="entry name" value="MAD_homology_MH1"/>
</dbReference>
<feature type="domain" description="MH1" evidence="5">
    <location>
        <begin position="10"/>
        <end position="122"/>
    </location>
</feature>
<evidence type="ECO:0000256" key="2">
    <source>
        <dbReference type="ARBA" id="ARBA00023015"/>
    </source>
</evidence>
<evidence type="ECO:0000256" key="1">
    <source>
        <dbReference type="ARBA" id="ARBA00004123"/>
    </source>
</evidence>
<dbReference type="CDD" id="cd10489">
    <property type="entry name" value="MH1_SMAD_6_7"/>
    <property type="match status" value="1"/>
</dbReference>
<accession>A0ABD0YMQ1</accession>
<dbReference type="Pfam" id="PF03165">
    <property type="entry name" value="MH1"/>
    <property type="match status" value="1"/>
</dbReference>
<comment type="subcellular location">
    <subcellularLocation>
        <location evidence="1">Nucleus</location>
    </subcellularLocation>
</comment>
<evidence type="ECO:0000259" key="5">
    <source>
        <dbReference type="PROSITE" id="PS51075"/>
    </source>
</evidence>
<dbReference type="PROSITE" id="PS51075">
    <property type="entry name" value="MH1"/>
    <property type="match status" value="1"/>
</dbReference>
<dbReference type="AlphaFoldDB" id="A0ABD0YMQ1"/>
<reference evidence="6 7" key="1">
    <citation type="submission" date="2024-07" db="EMBL/GenBank/DDBJ databases">
        <title>Chromosome-level genome assembly of the water stick insect Ranatra chinensis (Heteroptera: Nepidae).</title>
        <authorList>
            <person name="Liu X."/>
        </authorList>
    </citation>
    <scope>NUCLEOTIDE SEQUENCE [LARGE SCALE GENOMIC DNA]</scope>
    <source>
        <strain evidence="6">Cailab_2021Rc</strain>
        <tissue evidence="6">Muscle</tissue>
    </source>
</reference>
<dbReference type="Gene3D" id="3.90.520.10">
    <property type="entry name" value="SMAD MH1 domain"/>
    <property type="match status" value="1"/>
</dbReference>
<dbReference type="InterPro" id="IPR013790">
    <property type="entry name" value="Dwarfin"/>
</dbReference>
<dbReference type="PANTHER" id="PTHR13703:SF54">
    <property type="entry name" value="MOTHERS AGAINST DECAPENTAPLEGIC HOMOLOG"/>
    <property type="match status" value="1"/>
</dbReference>
<dbReference type="EMBL" id="JBFDAA010000005">
    <property type="protein sequence ID" value="KAL1132445.1"/>
    <property type="molecule type" value="Genomic_DNA"/>
</dbReference>
<keyword evidence="4" id="KW-0539">Nucleus</keyword>
<organism evidence="6 7">
    <name type="scientific">Ranatra chinensis</name>
    <dbReference type="NCBI Taxonomy" id="642074"/>
    <lineage>
        <taxon>Eukaryota</taxon>
        <taxon>Metazoa</taxon>
        <taxon>Ecdysozoa</taxon>
        <taxon>Arthropoda</taxon>
        <taxon>Hexapoda</taxon>
        <taxon>Insecta</taxon>
        <taxon>Pterygota</taxon>
        <taxon>Neoptera</taxon>
        <taxon>Paraneoptera</taxon>
        <taxon>Hemiptera</taxon>
        <taxon>Heteroptera</taxon>
        <taxon>Panheteroptera</taxon>
        <taxon>Nepomorpha</taxon>
        <taxon>Nepidae</taxon>
        <taxon>Ranatrinae</taxon>
        <taxon>Ranatra</taxon>
    </lineage>
</organism>
<keyword evidence="7" id="KW-1185">Reference proteome</keyword>
<dbReference type="PANTHER" id="PTHR13703">
    <property type="entry name" value="SMAD"/>
    <property type="match status" value="1"/>
</dbReference>
<keyword evidence="3" id="KW-0804">Transcription</keyword>
<dbReference type="Proteomes" id="UP001558652">
    <property type="component" value="Unassembled WGS sequence"/>
</dbReference>
<dbReference type="SMART" id="SM00523">
    <property type="entry name" value="DWA"/>
    <property type="match status" value="1"/>
</dbReference>
<dbReference type="InterPro" id="IPR036578">
    <property type="entry name" value="SMAD_MH1_sf"/>
</dbReference>
<evidence type="ECO:0000313" key="7">
    <source>
        <dbReference type="Proteomes" id="UP001558652"/>
    </source>
</evidence>
<evidence type="ECO:0000313" key="6">
    <source>
        <dbReference type="EMBL" id="KAL1132445.1"/>
    </source>
</evidence>
<proteinExistence type="predicted"/>
<dbReference type="SUPFAM" id="SSF56366">
    <property type="entry name" value="SMAD MH1 domain"/>
    <property type="match status" value="1"/>
</dbReference>
<protein>
    <recommendedName>
        <fullName evidence="5">MH1 domain-containing protein</fullName>
    </recommendedName>
</protein>
<evidence type="ECO:0000256" key="3">
    <source>
        <dbReference type="ARBA" id="ARBA00023163"/>
    </source>
</evidence>
<dbReference type="InterPro" id="IPR003619">
    <property type="entry name" value="MAD_homology1_Dwarfin-type"/>
</dbReference>
<name>A0ABD0YMQ1_9HEMI</name>